<dbReference type="AlphaFoldDB" id="A1HU57"/>
<dbReference type="InterPro" id="IPR036615">
    <property type="entry name" value="Mur_ligase_C_dom_sf"/>
</dbReference>
<evidence type="ECO:0000313" key="25">
    <source>
        <dbReference type="Proteomes" id="UP000005139"/>
    </source>
</evidence>
<evidence type="ECO:0000259" key="22">
    <source>
        <dbReference type="Pfam" id="PF02875"/>
    </source>
</evidence>
<keyword evidence="4 19" id="KW-0436">Ligase</keyword>
<feature type="binding site" evidence="19">
    <location>
        <position position="32"/>
    </location>
    <ligand>
        <name>UDP-N-acetyl-alpha-D-muramoyl-L-alanyl-D-glutamate</name>
        <dbReference type="ChEBI" id="CHEBI:83900"/>
    </ligand>
</feature>
<dbReference type="GO" id="GO:0005737">
    <property type="term" value="C:cytoplasm"/>
    <property type="evidence" value="ECO:0007669"/>
    <property type="project" value="UniProtKB-SubCell"/>
</dbReference>
<evidence type="ECO:0000256" key="15">
    <source>
        <dbReference type="ARBA" id="ARBA00072883"/>
    </source>
</evidence>
<keyword evidence="9 19" id="KW-0573">Peptidoglycan synthesis</keyword>
<dbReference type="Pfam" id="PF01225">
    <property type="entry name" value="Mur_ligase"/>
    <property type="match status" value="1"/>
</dbReference>
<evidence type="ECO:0000256" key="18">
    <source>
        <dbReference type="ARBA" id="ARBA00081560"/>
    </source>
</evidence>
<evidence type="ECO:0000256" key="7">
    <source>
        <dbReference type="ARBA" id="ARBA00022840"/>
    </source>
</evidence>
<comment type="catalytic activity">
    <reaction evidence="12 19">
        <text>UDP-N-acetyl-alpha-D-muramoyl-L-alanyl-D-glutamate + meso-2,6-diaminopimelate + ATP = UDP-N-acetyl-alpha-D-muramoyl-L-alanyl-gamma-D-glutamyl-meso-2,6-diaminopimelate + ADP + phosphate + H(+)</text>
        <dbReference type="Rhea" id="RHEA:23676"/>
        <dbReference type="ChEBI" id="CHEBI:15378"/>
        <dbReference type="ChEBI" id="CHEBI:30616"/>
        <dbReference type="ChEBI" id="CHEBI:43474"/>
        <dbReference type="ChEBI" id="CHEBI:57791"/>
        <dbReference type="ChEBI" id="CHEBI:83900"/>
        <dbReference type="ChEBI" id="CHEBI:83905"/>
        <dbReference type="ChEBI" id="CHEBI:456216"/>
        <dbReference type="EC" id="6.3.2.13"/>
    </reaction>
</comment>
<dbReference type="EC" id="6.3.2.13" evidence="14 19"/>
<feature type="binding site" evidence="19">
    <location>
        <position position="153"/>
    </location>
    <ligand>
        <name>UDP-N-acetyl-alpha-D-muramoyl-L-alanyl-D-glutamate</name>
        <dbReference type="ChEBI" id="CHEBI:83900"/>
    </ligand>
</feature>
<evidence type="ECO:0000256" key="12">
    <source>
        <dbReference type="ARBA" id="ARBA00050251"/>
    </source>
</evidence>
<dbReference type="Gene3D" id="3.40.1190.10">
    <property type="entry name" value="Mur-like, catalytic domain"/>
    <property type="match status" value="1"/>
</dbReference>
<keyword evidence="25" id="KW-1185">Reference proteome</keyword>
<reference evidence="24 25" key="1">
    <citation type="submission" date="2007-01" db="EMBL/GenBank/DDBJ databases">
        <title>Annotation of the draft genome assembly of Thermosinus carboxydivorans Nor1.</title>
        <authorList>
            <consortium name="US DOE Joint Genome Institute (JGI-ORNL)"/>
            <person name="Larimer F."/>
            <person name="Land M."/>
            <person name="Hauser L."/>
        </authorList>
    </citation>
    <scope>NUCLEOTIDE SEQUENCE [LARGE SCALE GENOMIC DNA]</scope>
    <source>
        <strain evidence="24 25">Nor1</strain>
    </source>
</reference>
<evidence type="ECO:0000256" key="20">
    <source>
        <dbReference type="RuleBase" id="RU004135"/>
    </source>
</evidence>
<evidence type="ECO:0000256" key="11">
    <source>
        <dbReference type="ARBA" id="ARBA00023316"/>
    </source>
</evidence>
<feature type="binding site" evidence="19">
    <location>
        <begin position="411"/>
        <end position="414"/>
    </location>
    <ligand>
        <name>meso-2,6-diaminopimelate</name>
        <dbReference type="ChEBI" id="CHEBI:57791"/>
    </ligand>
</feature>
<evidence type="ECO:0000256" key="10">
    <source>
        <dbReference type="ARBA" id="ARBA00023306"/>
    </source>
</evidence>
<dbReference type="Pfam" id="PF02875">
    <property type="entry name" value="Mur_ligase_C"/>
    <property type="match status" value="1"/>
</dbReference>
<evidence type="ECO:0000256" key="8">
    <source>
        <dbReference type="ARBA" id="ARBA00022960"/>
    </source>
</evidence>
<dbReference type="InterPro" id="IPR035911">
    <property type="entry name" value="MurE/MurF_N"/>
</dbReference>
<evidence type="ECO:0000256" key="3">
    <source>
        <dbReference type="ARBA" id="ARBA00022490"/>
    </source>
</evidence>
<dbReference type="EMBL" id="AAWL01000033">
    <property type="protein sequence ID" value="EAX46441.1"/>
    <property type="molecule type" value="Genomic_DNA"/>
</dbReference>
<dbReference type="HAMAP" id="MF_00208">
    <property type="entry name" value="MurE"/>
    <property type="match status" value="1"/>
</dbReference>
<sequence>MAKNLQELVALMPGCEVRGDINLTITAVTYDSRQAKPGSLFICLTGSKVDGHDYIAQARAGGAVAVLVEKEVSVEPGMTVIKVSDTRAAMQAITPFFFDYPSQKLRVIGVTGTNGKTTTTHLIRSILMQAGYKVGLIGTIHTLIGDRTLPVKNTTPDVVDLQGLLAEMVAAGMDYAVMEVSSHALALNRTAGCEFDIGVFTNITRDHLDFHITFENYIDAKAELFRLVGRPDNVKTGKSAVINTDDPAAAHMLREVTYRAITYGVQDGADLTARNINIQADGAKFEAVTTRGIIPLALQITGLFNVYNVLAAIGVALAEGIEPDVVKTALEAFRSVPGRFEIVDAGQPFTVIVDYAHTPDGLENILKTARQFAQRRIIAVFGCGGDRDRTKRPIMGRLAAEYADVVVATSDNPRTEDPVSILKEIEVGIREGLKPGKSYEVIVDRRQAIERALSLAEPQDIVIIAGKGHETYQILKDKTIPFDDREVAREIIREMR</sequence>
<evidence type="ECO:0000313" key="24">
    <source>
        <dbReference type="EMBL" id="EAX46441.1"/>
    </source>
</evidence>
<feature type="binding site" evidence="19">
    <location>
        <position position="387"/>
    </location>
    <ligand>
        <name>meso-2,6-diaminopimelate</name>
        <dbReference type="ChEBI" id="CHEBI:57791"/>
    </ligand>
</feature>
<comment type="cofactor">
    <cofactor evidence="19">
        <name>Mg(2+)</name>
        <dbReference type="ChEBI" id="CHEBI:18420"/>
    </cofactor>
</comment>
<keyword evidence="7 19" id="KW-0067">ATP-binding</keyword>
<evidence type="ECO:0000256" key="2">
    <source>
        <dbReference type="ARBA" id="ARBA00005898"/>
    </source>
</evidence>
<feature type="domain" description="Mur ligase C-terminal" evidence="22">
    <location>
        <begin position="338"/>
        <end position="468"/>
    </location>
</feature>
<comment type="caution">
    <text evidence="24">The sequence shown here is derived from an EMBL/GenBank/DDBJ whole genome shotgun (WGS) entry which is preliminary data.</text>
</comment>
<evidence type="ECO:0000256" key="9">
    <source>
        <dbReference type="ARBA" id="ARBA00022984"/>
    </source>
</evidence>
<comment type="PTM">
    <text evidence="19">Carboxylation is probably crucial for Mg(2+) binding and, consequently, for the gamma-phosphate positioning of ATP.</text>
</comment>
<dbReference type="SUPFAM" id="SSF53623">
    <property type="entry name" value="MurD-like peptide ligases, catalytic domain"/>
    <property type="match status" value="1"/>
</dbReference>
<dbReference type="GO" id="GO:0009252">
    <property type="term" value="P:peptidoglycan biosynthetic process"/>
    <property type="evidence" value="ECO:0007669"/>
    <property type="project" value="UniProtKB-UniRule"/>
</dbReference>
<dbReference type="InterPro" id="IPR013221">
    <property type="entry name" value="Mur_ligase_cen"/>
</dbReference>
<keyword evidence="19" id="KW-0460">Magnesium</keyword>
<reference evidence="24 25" key="2">
    <citation type="submission" date="2007-01" db="EMBL/GenBank/DDBJ databases">
        <title>Sequencing of the draft genome and assembly of Thermosinus carboxydivorans Nor1.</title>
        <authorList>
            <consortium name="US DOE Joint Genome Institute (JGI-PGF)"/>
            <person name="Copeland A."/>
            <person name="Lucas S."/>
            <person name="Lapidus A."/>
            <person name="Barry K."/>
            <person name="Glavina del Rio T."/>
            <person name="Dalin E."/>
            <person name="Tice H."/>
            <person name="Bruce D."/>
            <person name="Pitluck S."/>
            <person name="Richardson P."/>
        </authorList>
    </citation>
    <scope>NUCLEOTIDE SEQUENCE [LARGE SCALE GENOMIC DNA]</scope>
    <source>
        <strain evidence="24 25">Nor1</strain>
    </source>
</reference>
<name>A1HU57_9FIRM</name>
<dbReference type="Gene3D" id="3.40.1390.10">
    <property type="entry name" value="MurE/MurF, N-terminal domain"/>
    <property type="match status" value="1"/>
</dbReference>
<dbReference type="NCBIfam" id="NF001124">
    <property type="entry name" value="PRK00139.1-2"/>
    <property type="match status" value="1"/>
</dbReference>
<dbReference type="UniPathway" id="UPA00219"/>
<feature type="short sequence motif" description="Meso-diaminopimelate recognition motif" evidence="19">
    <location>
        <begin position="411"/>
        <end position="414"/>
    </location>
</feature>
<dbReference type="SUPFAM" id="SSF53244">
    <property type="entry name" value="MurD-like peptide ligases, peptide-binding domain"/>
    <property type="match status" value="1"/>
</dbReference>
<feature type="binding site" evidence="19">
    <location>
        <position position="470"/>
    </location>
    <ligand>
        <name>meso-2,6-diaminopimelate</name>
        <dbReference type="ChEBI" id="CHEBI:57791"/>
    </ligand>
</feature>
<keyword evidence="11 19" id="KW-0961">Cell wall biogenesis/degradation</keyword>
<feature type="domain" description="Mur ligase N-terminal catalytic" evidence="21">
    <location>
        <begin position="24"/>
        <end position="93"/>
    </location>
</feature>
<feature type="binding site" evidence="19">
    <location>
        <position position="181"/>
    </location>
    <ligand>
        <name>UDP-N-acetyl-alpha-D-muramoyl-L-alanyl-D-glutamate</name>
        <dbReference type="ChEBI" id="CHEBI:83900"/>
    </ligand>
</feature>
<dbReference type="InterPro" id="IPR005761">
    <property type="entry name" value="UDP-N-AcMur-Glu-dNH2Pim_ligase"/>
</dbReference>
<feature type="binding site" evidence="19">
    <location>
        <position position="466"/>
    </location>
    <ligand>
        <name>meso-2,6-diaminopimelate</name>
        <dbReference type="ChEBI" id="CHEBI:57791"/>
    </ligand>
</feature>
<dbReference type="InterPro" id="IPR000713">
    <property type="entry name" value="Mur_ligase_N"/>
</dbReference>
<evidence type="ECO:0000256" key="5">
    <source>
        <dbReference type="ARBA" id="ARBA00022618"/>
    </source>
</evidence>
<dbReference type="InterPro" id="IPR004101">
    <property type="entry name" value="Mur_ligase_C"/>
</dbReference>
<comment type="similarity">
    <text evidence="2 19">Belongs to the MurCDEF family. MurE subfamily.</text>
</comment>
<keyword evidence="6 19" id="KW-0547">Nucleotide-binding</keyword>
<comment type="function">
    <text evidence="13 19">Catalyzes the addition of meso-diaminopimelic acid to the nucleotide precursor UDP-N-acetylmuramoyl-L-alanyl-D-glutamate (UMAG) in the biosynthesis of bacterial cell-wall peptidoglycan.</text>
</comment>
<dbReference type="GO" id="GO:0004326">
    <property type="term" value="F:tetrahydrofolylpolyglutamate synthase activity"/>
    <property type="evidence" value="ECO:0007669"/>
    <property type="project" value="InterPro"/>
</dbReference>
<keyword evidence="5 19" id="KW-0132">Cell division</keyword>
<protein>
    <recommendedName>
        <fullName evidence="15 19">UDP-N-acetylmuramoyl-L-alanyl-D-glutamate--2,6-diaminopimelate ligase</fullName>
        <ecNumber evidence="14 19">6.3.2.13</ecNumber>
    </recommendedName>
    <alternativeName>
        <fullName evidence="16 19">Meso-A2pm-adding enzyme</fullName>
    </alternativeName>
    <alternativeName>
        <fullName evidence="17 19">Meso-diaminopimelate-adding enzyme</fullName>
    </alternativeName>
    <alternativeName>
        <fullName evidence="18 19">UDP-MurNAc-L-Ala-D-Glu:meso-diaminopimelate ligase</fullName>
    </alternativeName>
    <alternativeName>
        <fullName evidence="19">UDP-MurNAc-tripeptide synthetase</fullName>
    </alternativeName>
    <alternativeName>
        <fullName evidence="19">UDP-N-acetylmuramyl-tripeptide synthetase</fullName>
    </alternativeName>
</protein>
<feature type="modified residue" description="N6-carboxylysine" evidence="19">
    <location>
        <position position="221"/>
    </location>
</feature>
<dbReference type="InterPro" id="IPR018109">
    <property type="entry name" value="Folylpolyglutamate_synth_CS"/>
</dbReference>
<keyword evidence="10 19" id="KW-0131">Cell cycle</keyword>
<dbReference type="FunFam" id="3.90.190.20:FF:000006">
    <property type="entry name" value="UDP-N-acetylmuramoyl-L-alanyl-D-glutamate--2,6-diaminopimelate ligase"/>
    <property type="match status" value="1"/>
</dbReference>
<evidence type="ECO:0000256" key="4">
    <source>
        <dbReference type="ARBA" id="ARBA00022598"/>
    </source>
</evidence>
<dbReference type="Gene3D" id="3.90.190.20">
    <property type="entry name" value="Mur ligase, C-terminal domain"/>
    <property type="match status" value="1"/>
</dbReference>
<dbReference type="PROSITE" id="PS01011">
    <property type="entry name" value="FOLYLPOLYGLU_SYNT_1"/>
    <property type="match status" value="1"/>
</dbReference>
<evidence type="ECO:0000256" key="13">
    <source>
        <dbReference type="ARBA" id="ARBA00056782"/>
    </source>
</evidence>
<dbReference type="NCBIfam" id="NF001126">
    <property type="entry name" value="PRK00139.1-4"/>
    <property type="match status" value="1"/>
</dbReference>
<comment type="subcellular location">
    <subcellularLocation>
        <location evidence="19 20">Cytoplasm</location>
    </subcellularLocation>
</comment>
<proteinExistence type="inferred from homology"/>
<feature type="binding site" evidence="19">
    <location>
        <begin position="154"/>
        <end position="155"/>
    </location>
    <ligand>
        <name>UDP-N-acetyl-alpha-D-muramoyl-L-alanyl-D-glutamate</name>
        <dbReference type="ChEBI" id="CHEBI:83900"/>
    </ligand>
</feature>
<dbReference type="RefSeq" id="WP_007290561.1">
    <property type="nucleotide sequence ID" value="NZ_AAWL01000033.1"/>
</dbReference>
<dbReference type="eggNOG" id="COG0769">
    <property type="taxonomic scope" value="Bacteria"/>
</dbReference>
<dbReference type="GO" id="GO:0008765">
    <property type="term" value="F:UDP-N-acetylmuramoylalanyl-D-glutamate-2,6-diaminopimelate ligase activity"/>
    <property type="evidence" value="ECO:0007669"/>
    <property type="project" value="UniProtKB-UniRule"/>
</dbReference>
<dbReference type="GO" id="GO:0051301">
    <property type="term" value="P:cell division"/>
    <property type="evidence" value="ECO:0007669"/>
    <property type="project" value="UniProtKB-KW"/>
</dbReference>
<dbReference type="NCBIfam" id="TIGR01085">
    <property type="entry name" value="murE"/>
    <property type="match status" value="1"/>
</dbReference>
<feature type="domain" description="Mur ligase central" evidence="23">
    <location>
        <begin position="110"/>
        <end position="316"/>
    </location>
</feature>
<feature type="binding site" evidence="19">
    <location>
        <position position="189"/>
    </location>
    <ligand>
        <name>UDP-N-acetyl-alpha-D-muramoyl-L-alanyl-D-glutamate</name>
        <dbReference type="ChEBI" id="CHEBI:83900"/>
    </ligand>
</feature>
<dbReference type="PANTHER" id="PTHR23135:SF4">
    <property type="entry name" value="UDP-N-ACETYLMURAMOYL-L-ALANYL-D-GLUTAMATE--2,6-DIAMINOPIMELATE LIGASE MURE HOMOLOG, CHLOROPLASTIC"/>
    <property type="match status" value="1"/>
</dbReference>
<dbReference type="GO" id="GO:0071555">
    <property type="term" value="P:cell wall organization"/>
    <property type="evidence" value="ECO:0007669"/>
    <property type="project" value="UniProtKB-KW"/>
</dbReference>
<feature type="binding site" evidence="19">
    <location>
        <begin position="112"/>
        <end position="118"/>
    </location>
    <ligand>
        <name>ATP</name>
        <dbReference type="ChEBI" id="CHEBI:30616"/>
    </ligand>
</feature>
<dbReference type="SUPFAM" id="SSF63418">
    <property type="entry name" value="MurE/MurF N-terminal domain"/>
    <property type="match status" value="1"/>
</dbReference>
<comment type="pathway">
    <text evidence="1 19 20">Cell wall biogenesis; peptidoglycan biosynthesis.</text>
</comment>
<evidence type="ECO:0000256" key="17">
    <source>
        <dbReference type="ARBA" id="ARBA00076158"/>
    </source>
</evidence>
<dbReference type="PANTHER" id="PTHR23135">
    <property type="entry name" value="MUR LIGASE FAMILY MEMBER"/>
    <property type="match status" value="1"/>
</dbReference>
<dbReference type="InterPro" id="IPR036565">
    <property type="entry name" value="Mur-like_cat_sf"/>
</dbReference>
<organism evidence="24 25">
    <name type="scientific">Thermosinus carboxydivorans Nor1</name>
    <dbReference type="NCBI Taxonomy" id="401526"/>
    <lineage>
        <taxon>Bacteria</taxon>
        <taxon>Bacillati</taxon>
        <taxon>Bacillota</taxon>
        <taxon>Negativicutes</taxon>
        <taxon>Selenomonadales</taxon>
        <taxon>Sporomusaceae</taxon>
        <taxon>Thermosinus</taxon>
    </lineage>
</organism>
<keyword evidence="3 19" id="KW-0963">Cytoplasm</keyword>
<evidence type="ECO:0000256" key="6">
    <source>
        <dbReference type="ARBA" id="ARBA00022741"/>
    </source>
</evidence>
<keyword evidence="8 19" id="KW-0133">Cell shape</keyword>
<dbReference type="GO" id="GO:0008360">
    <property type="term" value="P:regulation of cell shape"/>
    <property type="evidence" value="ECO:0007669"/>
    <property type="project" value="UniProtKB-KW"/>
</dbReference>
<dbReference type="OrthoDB" id="9800958at2"/>
<evidence type="ECO:0000256" key="16">
    <source>
        <dbReference type="ARBA" id="ARBA00075482"/>
    </source>
</evidence>
<evidence type="ECO:0000256" key="14">
    <source>
        <dbReference type="ARBA" id="ARBA00066633"/>
    </source>
</evidence>
<accession>A1HU57</accession>
<gene>
    <name evidence="19" type="primary">murE</name>
    <name evidence="24" type="ORF">TcarDRAFT_0188</name>
</gene>
<evidence type="ECO:0000259" key="23">
    <source>
        <dbReference type="Pfam" id="PF08245"/>
    </source>
</evidence>
<dbReference type="Proteomes" id="UP000005139">
    <property type="component" value="Unassembled WGS sequence"/>
</dbReference>
<evidence type="ECO:0000256" key="19">
    <source>
        <dbReference type="HAMAP-Rule" id="MF_00208"/>
    </source>
</evidence>
<comment type="caution">
    <text evidence="19">Lacks conserved residue(s) required for the propagation of feature annotation.</text>
</comment>
<dbReference type="Pfam" id="PF08245">
    <property type="entry name" value="Mur_ligase_M"/>
    <property type="match status" value="1"/>
</dbReference>
<evidence type="ECO:0000259" key="21">
    <source>
        <dbReference type="Pfam" id="PF01225"/>
    </source>
</evidence>
<dbReference type="GO" id="GO:0005524">
    <property type="term" value="F:ATP binding"/>
    <property type="evidence" value="ECO:0007669"/>
    <property type="project" value="UniProtKB-UniRule"/>
</dbReference>
<dbReference type="GO" id="GO:0000287">
    <property type="term" value="F:magnesium ion binding"/>
    <property type="evidence" value="ECO:0007669"/>
    <property type="project" value="UniProtKB-UniRule"/>
</dbReference>
<evidence type="ECO:0000256" key="1">
    <source>
        <dbReference type="ARBA" id="ARBA00004752"/>
    </source>
</evidence>